<dbReference type="InterPro" id="IPR037518">
    <property type="entry name" value="MPN"/>
</dbReference>
<dbReference type="PROSITE" id="PS50249">
    <property type="entry name" value="MPN"/>
    <property type="match status" value="1"/>
</dbReference>
<dbReference type="InParanoid" id="A0A078A5N2"/>
<accession>A0A078A5N2</accession>
<dbReference type="Pfam" id="PF13012">
    <property type="entry name" value="MitMem_reg"/>
    <property type="match status" value="1"/>
</dbReference>
<dbReference type="Gene3D" id="3.40.140.10">
    <property type="entry name" value="Cytidine Deaminase, domain 2"/>
    <property type="match status" value="1"/>
</dbReference>
<organism evidence="3 4">
    <name type="scientific">Stylonychia lemnae</name>
    <name type="common">Ciliate</name>
    <dbReference type="NCBI Taxonomy" id="5949"/>
    <lineage>
        <taxon>Eukaryota</taxon>
        <taxon>Sar</taxon>
        <taxon>Alveolata</taxon>
        <taxon>Ciliophora</taxon>
        <taxon>Intramacronucleata</taxon>
        <taxon>Spirotrichea</taxon>
        <taxon>Stichotrichia</taxon>
        <taxon>Sporadotrichida</taxon>
        <taxon>Oxytrichidae</taxon>
        <taxon>Stylonychinae</taxon>
        <taxon>Stylonychia</taxon>
    </lineage>
</organism>
<dbReference type="PANTHER" id="PTHR10540">
    <property type="entry name" value="EUKARYOTIC TRANSLATION INITIATION FACTOR 3 SUBUNIT F-RELATED"/>
    <property type="match status" value="1"/>
</dbReference>
<gene>
    <name evidence="3" type="primary">Contig4037.g179</name>
    <name evidence="3" type="ORF">STYLEM_5065</name>
</gene>
<sequence length="347" mass="39927">MTTLFSDLPNLNFGLTVKQLNCVIHPTIAPNILDHYLRKPEDQDIVVGILLGTLDGSQIDIFSSFAVPQYIEKDQKELIIDYEYMQKMLKFYRKVNPKEGLLGMYISSQKLDYHGLQLLTYFQELFQSEKKKPLISFPLVMMVDPSLQDNKLSIKILNLVSGFLKKNPIFCELNYKFALENYQKTGLDVLFYGQEHFDTLAILSMKDDMTNEKVSDLMTNQKLLSNKDLMIKNLDNLVQNLNECEDYIQKVIDGKAPANSDIARSLNSCISQFSSDDMNVLENMVLENFEDAIMINSLAKLQHAHITMTEKLNMIFAQSIHKQPAKQQFQQQRKESETQPATQKQSK</sequence>
<feature type="domain" description="MPN" evidence="2">
    <location>
        <begin position="22"/>
        <end position="163"/>
    </location>
</feature>
<reference evidence="3 4" key="1">
    <citation type="submission" date="2014-06" db="EMBL/GenBank/DDBJ databases">
        <authorList>
            <person name="Swart Estienne"/>
        </authorList>
    </citation>
    <scope>NUCLEOTIDE SEQUENCE [LARGE SCALE GENOMIC DNA]</scope>
    <source>
        <strain evidence="3 4">130c</strain>
    </source>
</reference>
<dbReference type="InterPro" id="IPR000555">
    <property type="entry name" value="JAMM/MPN+_dom"/>
</dbReference>
<dbReference type="InterPro" id="IPR024969">
    <property type="entry name" value="EIF3F/CSN6-like_C"/>
</dbReference>
<dbReference type="FunCoup" id="A0A078A5N2">
    <property type="interactions" value="665"/>
</dbReference>
<dbReference type="SMART" id="SM00232">
    <property type="entry name" value="JAB_MPN"/>
    <property type="match status" value="1"/>
</dbReference>
<dbReference type="EMBL" id="CCKQ01004920">
    <property type="protein sequence ID" value="CDW76069.1"/>
    <property type="molecule type" value="Genomic_DNA"/>
</dbReference>
<dbReference type="AlphaFoldDB" id="A0A078A5N2"/>
<dbReference type="GO" id="GO:0008237">
    <property type="term" value="F:metallopeptidase activity"/>
    <property type="evidence" value="ECO:0007669"/>
    <property type="project" value="InterPro"/>
</dbReference>
<evidence type="ECO:0000259" key="2">
    <source>
        <dbReference type="PROSITE" id="PS50249"/>
    </source>
</evidence>
<dbReference type="OMA" id="NLQQAWP"/>
<proteinExistence type="predicted"/>
<feature type="region of interest" description="Disordered" evidence="1">
    <location>
        <begin position="323"/>
        <end position="347"/>
    </location>
</feature>
<name>A0A078A5N2_STYLE</name>
<feature type="compositionally biased region" description="Polar residues" evidence="1">
    <location>
        <begin position="338"/>
        <end position="347"/>
    </location>
</feature>
<protein>
    <recommendedName>
        <fullName evidence="2">MPN domain-containing protein</fullName>
    </recommendedName>
</protein>
<evidence type="ECO:0000313" key="3">
    <source>
        <dbReference type="EMBL" id="CDW76069.1"/>
    </source>
</evidence>
<evidence type="ECO:0000313" key="4">
    <source>
        <dbReference type="Proteomes" id="UP000039865"/>
    </source>
</evidence>
<evidence type="ECO:0000256" key="1">
    <source>
        <dbReference type="SAM" id="MobiDB-lite"/>
    </source>
</evidence>
<dbReference type="OrthoDB" id="1378at2759"/>
<dbReference type="Pfam" id="PF01398">
    <property type="entry name" value="JAB"/>
    <property type="match status" value="1"/>
</dbReference>
<dbReference type="Proteomes" id="UP000039865">
    <property type="component" value="Unassembled WGS sequence"/>
</dbReference>
<keyword evidence="4" id="KW-1185">Reference proteome</keyword>